<feature type="domain" description="M23ase beta-sheet core" evidence="3">
    <location>
        <begin position="120"/>
        <end position="218"/>
    </location>
</feature>
<feature type="transmembrane region" description="Helical" evidence="2">
    <location>
        <begin position="23"/>
        <end position="43"/>
    </location>
</feature>
<accession>A0A0M0G8B9</accession>
<evidence type="ECO:0000256" key="2">
    <source>
        <dbReference type="SAM" id="Phobius"/>
    </source>
</evidence>
<sequence length="323" mass="35488">MREEEKKRSSQDSSFKRFMKKRWAFPAIYIASAAIILTGVLWYQTSDNATDTDSYDYEATDITGKKYDEPALEVNRAMENFVMPVKDPDSAVIQKQFYDYDGKAEEQEAALVFYNNTYHPNTGIDIATKDGETFNVLAALSGKVTKVEEDSLLGNVIEVEHDKGIVTQYQSVTEMNVKVGDQVEQGDVLAKAGESLFNEEAGVHVHFEIRKDGIPVNPLDYFNKPLSSLQELDTTEKADAEENSGATEGNDEAAPSEDKSAEESGKTEDEGSAEESGAEDENAGNTEEDDSADTEEDPAGTTEDEGQTDDQVEEDTATESTDA</sequence>
<keyword evidence="2" id="KW-1133">Transmembrane helix</keyword>
<keyword evidence="2" id="KW-0472">Membrane</keyword>
<organism evidence="4 5">
    <name type="scientific">Sporosarcina globispora</name>
    <name type="common">Bacillus globisporus</name>
    <dbReference type="NCBI Taxonomy" id="1459"/>
    <lineage>
        <taxon>Bacteria</taxon>
        <taxon>Bacillati</taxon>
        <taxon>Bacillota</taxon>
        <taxon>Bacilli</taxon>
        <taxon>Bacillales</taxon>
        <taxon>Caryophanaceae</taxon>
        <taxon>Sporosarcina</taxon>
    </lineage>
</organism>
<dbReference type="AlphaFoldDB" id="A0A0M0G8B9"/>
<dbReference type="InterPro" id="IPR050570">
    <property type="entry name" value="Cell_wall_metabolism_enzyme"/>
</dbReference>
<proteinExistence type="predicted"/>
<dbReference type="EMBL" id="LGUF01000007">
    <property type="protein sequence ID" value="KON86145.1"/>
    <property type="molecule type" value="Genomic_DNA"/>
</dbReference>
<name>A0A0M0G8B9_SPOGL</name>
<dbReference type="PANTHER" id="PTHR21666">
    <property type="entry name" value="PEPTIDASE-RELATED"/>
    <property type="match status" value="1"/>
</dbReference>
<evidence type="ECO:0000313" key="5">
    <source>
        <dbReference type="Proteomes" id="UP000037109"/>
    </source>
</evidence>
<keyword evidence="5" id="KW-1185">Reference proteome</keyword>
<dbReference type="CDD" id="cd12797">
    <property type="entry name" value="M23_peptidase"/>
    <property type="match status" value="1"/>
</dbReference>
<evidence type="ECO:0000256" key="1">
    <source>
        <dbReference type="SAM" id="MobiDB-lite"/>
    </source>
</evidence>
<feature type="compositionally biased region" description="Basic and acidic residues" evidence="1">
    <location>
        <begin position="256"/>
        <end position="269"/>
    </location>
</feature>
<dbReference type="PATRIC" id="fig|1459.3.peg.922"/>
<dbReference type="GO" id="GO:0004222">
    <property type="term" value="F:metalloendopeptidase activity"/>
    <property type="evidence" value="ECO:0007669"/>
    <property type="project" value="TreeGrafter"/>
</dbReference>
<dbReference type="InterPro" id="IPR011055">
    <property type="entry name" value="Dup_hybrid_motif"/>
</dbReference>
<keyword evidence="2" id="KW-0812">Transmembrane</keyword>
<dbReference type="Gene3D" id="2.70.70.10">
    <property type="entry name" value="Glucose Permease (Domain IIA)"/>
    <property type="match status" value="1"/>
</dbReference>
<dbReference type="SUPFAM" id="SSF51261">
    <property type="entry name" value="Duplicated hybrid motif"/>
    <property type="match status" value="1"/>
</dbReference>
<protein>
    <submittedName>
        <fullName evidence="4">Peptidase M23</fullName>
    </submittedName>
</protein>
<gene>
    <name evidence="4" type="ORF">AF332_04450</name>
</gene>
<dbReference type="Proteomes" id="UP000037109">
    <property type="component" value="Unassembled WGS sequence"/>
</dbReference>
<dbReference type="Pfam" id="PF01551">
    <property type="entry name" value="Peptidase_M23"/>
    <property type="match status" value="1"/>
</dbReference>
<dbReference type="RefSeq" id="WP_053433498.1">
    <property type="nucleotide sequence ID" value="NZ_LGUF01000007.1"/>
</dbReference>
<reference evidence="5" key="1">
    <citation type="submission" date="2015-07" db="EMBL/GenBank/DDBJ databases">
        <title>Fjat-10036 dsm4.</title>
        <authorList>
            <person name="Liu B."/>
            <person name="Wang J."/>
            <person name="Zhu Y."/>
            <person name="Liu G."/>
            <person name="Chen Q."/>
            <person name="Chen Z."/>
            <person name="Lan J."/>
            <person name="Che J."/>
            <person name="Ge C."/>
            <person name="Shi H."/>
            <person name="Pan Z."/>
            <person name="Liu X."/>
        </authorList>
    </citation>
    <scope>NUCLEOTIDE SEQUENCE [LARGE SCALE GENOMIC DNA]</scope>
    <source>
        <strain evidence="5">DSM 4</strain>
    </source>
</reference>
<evidence type="ECO:0000259" key="3">
    <source>
        <dbReference type="Pfam" id="PF01551"/>
    </source>
</evidence>
<dbReference type="PANTHER" id="PTHR21666:SF291">
    <property type="entry name" value="STAGE II SPORULATION PROTEIN Q"/>
    <property type="match status" value="1"/>
</dbReference>
<dbReference type="OrthoDB" id="2050153at2"/>
<dbReference type="InterPro" id="IPR016047">
    <property type="entry name" value="M23ase_b-sheet_dom"/>
</dbReference>
<evidence type="ECO:0000313" key="4">
    <source>
        <dbReference type="EMBL" id="KON86145.1"/>
    </source>
</evidence>
<feature type="region of interest" description="Disordered" evidence="1">
    <location>
        <begin position="233"/>
        <end position="323"/>
    </location>
</feature>
<comment type="caution">
    <text evidence="4">The sequence shown here is derived from an EMBL/GenBank/DDBJ whole genome shotgun (WGS) entry which is preliminary data.</text>
</comment>
<dbReference type="STRING" id="1459.AF332_04450"/>
<feature type="compositionally biased region" description="Acidic residues" evidence="1">
    <location>
        <begin position="270"/>
        <end position="323"/>
    </location>
</feature>